<dbReference type="PROSITE" id="PS51892">
    <property type="entry name" value="SUBTILASE"/>
    <property type="match status" value="1"/>
</dbReference>
<reference evidence="9" key="1">
    <citation type="submission" date="2021-03" db="EMBL/GenBank/DDBJ databases">
        <authorList>
            <person name="Kanchanasin P."/>
            <person name="Saeng-In P."/>
            <person name="Phongsopitanun W."/>
            <person name="Yuki M."/>
            <person name="Kudo T."/>
            <person name="Ohkuma M."/>
            <person name="Tanasupawat S."/>
        </authorList>
    </citation>
    <scope>NUCLEOTIDE SEQUENCE</scope>
    <source>
        <strain evidence="9">GKU 128</strain>
    </source>
</reference>
<feature type="active site" description="Charge relay system" evidence="5">
    <location>
        <position position="159"/>
    </location>
</feature>
<feature type="region of interest" description="Disordered" evidence="7">
    <location>
        <begin position="74"/>
        <end position="103"/>
    </location>
</feature>
<dbReference type="Pfam" id="PF00082">
    <property type="entry name" value="Peptidase_S8"/>
    <property type="match status" value="1"/>
</dbReference>
<accession>A0A939T3T1</accession>
<proteinExistence type="inferred from homology"/>
<keyword evidence="10" id="KW-1185">Reference proteome</keyword>
<dbReference type="AlphaFoldDB" id="A0A939T3T1"/>
<evidence type="ECO:0000259" key="8">
    <source>
        <dbReference type="Pfam" id="PF00082"/>
    </source>
</evidence>
<protein>
    <submittedName>
        <fullName evidence="9">S8 family serine peptidase</fullName>
    </submittedName>
</protein>
<evidence type="ECO:0000313" key="9">
    <source>
        <dbReference type="EMBL" id="MBO2451611.1"/>
    </source>
</evidence>
<dbReference type="PANTHER" id="PTHR43806">
    <property type="entry name" value="PEPTIDASE S8"/>
    <property type="match status" value="1"/>
</dbReference>
<dbReference type="GO" id="GO:0006508">
    <property type="term" value="P:proteolysis"/>
    <property type="evidence" value="ECO:0007669"/>
    <property type="project" value="UniProtKB-KW"/>
</dbReference>
<dbReference type="PANTHER" id="PTHR43806:SF11">
    <property type="entry name" value="CEREVISIN-RELATED"/>
    <property type="match status" value="1"/>
</dbReference>
<evidence type="ECO:0000313" key="10">
    <source>
        <dbReference type="Proteomes" id="UP000669179"/>
    </source>
</evidence>
<evidence type="ECO:0000256" key="2">
    <source>
        <dbReference type="ARBA" id="ARBA00022670"/>
    </source>
</evidence>
<dbReference type="InterPro" id="IPR023827">
    <property type="entry name" value="Peptidase_S8_Asp-AS"/>
</dbReference>
<dbReference type="PROSITE" id="PS00138">
    <property type="entry name" value="SUBTILASE_SER"/>
    <property type="match status" value="1"/>
</dbReference>
<evidence type="ECO:0000256" key="5">
    <source>
        <dbReference type="PROSITE-ProRule" id="PRU01240"/>
    </source>
</evidence>
<dbReference type="SUPFAM" id="SSF52743">
    <property type="entry name" value="Subtilisin-like"/>
    <property type="match status" value="1"/>
</dbReference>
<evidence type="ECO:0000256" key="3">
    <source>
        <dbReference type="ARBA" id="ARBA00022801"/>
    </source>
</evidence>
<comment type="similarity">
    <text evidence="1 5 6">Belongs to the peptidase S8 family.</text>
</comment>
<feature type="domain" description="Peptidase S8/S53" evidence="8">
    <location>
        <begin position="152"/>
        <end position="506"/>
    </location>
</feature>
<dbReference type="EMBL" id="JAGEOJ010000013">
    <property type="protein sequence ID" value="MBO2451611.1"/>
    <property type="molecule type" value="Genomic_DNA"/>
</dbReference>
<sequence length="563" mass="59065">MASPVAARPGPRAREDYVVLYKKDASLKSAHEAVRAAGGSIVSENLDVGLATVRGDKARFPAAIMRQQPIEGVARDRVVGTASKPDPKPASKPAPEPAPEPQLRADVGAAVRVGPHPAGRAGDEPLSDLMWDMKQIHATPKGSYAVTRGDHRVKVGVIDTGMDAGHPDIAPNFDRALSRNFTRDLPADANGTEIDGPCAAEPDRSCDDPADVDENEHGTHTASAIGAPLNGIGMSGVAPGVSLVNLRAGQDSGLFLLRPVVDALTYAARNGIDVVNMSFYIDPWLWNCPDNAADSAADRLEQRTVVAAAQRALDFAHAHGVTMIASAGNERADYTGTNTDETSPDLATEPGEKPRRRTVPASCTSMPSEGDHVIPVSATGISKRKASYSSYGNGYVALAAPGGDKADNATGHPDERLGTWAAYPESLARARHELNADGTPKTPNIVRSCAGGVCGYYQSLQGTSMAAPHVAGVAALIVSRYGTPDPVHGGLTLDPAFVERRLIGSATPTPCPDHRTVRYAWSVQVKGTWTETLSTQICKGTKARNGFYGAGIVDARRAVGGHP</sequence>
<evidence type="ECO:0000256" key="1">
    <source>
        <dbReference type="ARBA" id="ARBA00011073"/>
    </source>
</evidence>
<name>A0A939T3T1_9ACTN</name>
<dbReference type="InterPro" id="IPR000209">
    <property type="entry name" value="Peptidase_S8/S53_dom"/>
</dbReference>
<dbReference type="PROSITE" id="PS00136">
    <property type="entry name" value="SUBTILASE_ASP"/>
    <property type="match status" value="1"/>
</dbReference>
<feature type="active site" description="Charge relay system" evidence="5">
    <location>
        <position position="464"/>
    </location>
</feature>
<dbReference type="InterPro" id="IPR023828">
    <property type="entry name" value="Peptidase_S8_Ser-AS"/>
</dbReference>
<dbReference type="PRINTS" id="PR00723">
    <property type="entry name" value="SUBTILISIN"/>
</dbReference>
<dbReference type="GO" id="GO:0004252">
    <property type="term" value="F:serine-type endopeptidase activity"/>
    <property type="evidence" value="ECO:0007669"/>
    <property type="project" value="UniProtKB-UniRule"/>
</dbReference>
<dbReference type="InterPro" id="IPR036852">
    <property type="entry name" value="Peptidase_S8/S53_dom_sf"/>
</dbReference>
<organism evidence="9 10">
    <name type="scientific">Actinomadura barringtoniae</name>
    <dbReference type="NCBI Taxonomy" id="1427535"/>
    <lineage>
        <taxon>Bacteria</taxon>
        <taxon>Bacillati</taxon>
        <taxon>Actinomycetota</taxon>
        <taxon>Actinomycetes</taxon>
        <taxon>Streptosporangiales</taxon>
        <taxon>Thermomonosporaceae</taxon>
        <taxon>Actinomadura</taxon>
    </lineage>
</organism>
<evidence type="ECO:0000256" key="6">
    <source>
        <dbReference type="RuleBase" id="RU003355"/>
    </source>
</evidence>
<keyword evidence="3 5" id="KW-0378">Hydrolase</keyword>
<evidence type="ECO:0000256" key="7">
    <source>
        <dbReference type="SAM" id="MobiDB-lite"/>
    </source>
</evidence>
<feature type="compositionally biased region" description="Pro residues" evidence="7">
    <location>
        <begin position="88"/>
        <end position="100"/>
    </location>
</feature>
<feature type="active site" description="Charge relay system" evidence="5">
    <location>
        <position position="217"/>
    </location>
</feature>
<keyword evidence="4 5" id="KW-0720">Serine protease</keyword>
<keyword evidence="2 5" id="KW-0645">Protease</keyword>
<dbReference type="Gene3D" id="3.40.50.200">
    <property type="entry name" value="Peptidase S8/S53 domain"/>
    <property type="match status" value="1"/>
</dbReference>
<feature type="region of interest" description="Disordered" evidence="7">
    <location>
        <begin position="332"/>
        <end position="370"/>
    </location>
</feature>
<dbReference type="InterPro" id="IPR015500">
    <property type="entry name" value="Peptidase_S8_subtilisin-rel"/>
</dbReference>
<evidence type="ECO:0000256" key="4">
    <source>
        <dbReference type="ARBA" id="ARBA00022825"/>
    </source>
</evidence>
<dbReference type="InterPro" id="IPR050131">
    <property type="entry name" value="Peptidase_S8_subtilisin-like"/>
</dbReference>
<dbReference type="Proteomes" id="UP000669179">
    <property type="component" value="Unassembled WGS sequence"/>
</dbReference>
<comment type="caution">
    <text evidence="9">The sequence shown here is derived from an EMBL/GenBank/DDBJ whole genome shotgun (WGS) entry which is preliminary data.</text>
</comment>
<gene>
    <name evidence="9" type="ORF">J4573_31285</name>
</gene>